<protein>
    <submittedName>
        <fullName evidence="2">Uncharacterized protein</fullName>
    </submittedName>
</protein>
<sequence length="236" mass="27474">MARRLHSFVSLNSSLCKVPKPQRQAFTASKIRYLSDSALSTSTSRYGGFVQIFSWIRIILRDVGILKCGFAASRSYARGDHKYYDLFGNGKPGDKDFRKAWKKEIEEDDGLWTGSEDEKDDRKDEKSQLEEEIRKVKQQAREHSDLIDADDSDELRSVWSGSDEEKSLWTGSEEYAELRQGGPKKLNIQFFKDIQARMRDPNYKFSPELKLKPKSKLVPKKKWQKAQSRRRKAQKR</sequence>
<dbReference type="Proteomes" id="UP001457282">
    <property type="component" value="Unassembled WGS sequence"/>
</dbReference>
<evidence type="ECO:0000313" key="2">
    <source>
        <dbReference type="EMBL" id="KAK9904583.1"/>
    </source>
</evidence>
<name>A0AAW1VNX4_RUBAR</name>
<dbReference type="AlphaFoldDB" id="A0AAW1VNX4"/>
<dbReference type="PANTHER" id="PTHR38393:SF1">
    <property type="entry name" value="GLUTAMYL-TRNA (GLN) AMIDOTRANSFERASE SUBUNIT C"/>
    <property type="match status" value="1"/>
</dbReference>
<gene>
    <name evidence="2" type="ORF">M0R45_000548</name>
</gene>
<feature type="compositionally biased region" description="Basic residues" evidence="1">
    <location>
        <begin position="212"/>
        <end position="236"/>
    </location>
</feature>
<feature type="region of interest" description="Disordered" evidence="1">
    <location>
        <begin position="111"/>
        <end position="130"/>
    </location>
</feature>
<evidence type="ECO:0000256" key="1">
    <source>
        <dbReference type="SAM" id="MobiDB-lite"/>
    </source>
</evidence>
<reference evidence="2 3" key="1">
    <citation type="journal article" date="2023" name="G3 (Bethesda)">
        <title>A chromosome-length genome assembly and annotation of blackberry (Rubus argutus, cv. 'Hillquist').</title>
        <authorList>
            <person name="Bruna T."/>
            <person name="Aryal R."/>
            <person name="Dudchenko O."/>
            <person name="Sargent D.J."/>
            <person name="Mead D."/>
            <person name="Buti M."/>
            <person name="Cavallini A."/>
            <person name="Hytonen T."/>
            <person name="Andres J."/>
            <person name="Pham M."/>
            <person name="Weisz D."/>
            <person name="Mascagni F."/>
            <person name="Usai G."/>
            <person name="Natali L."/>
            <person name="Bassil N."/>
            <person name="Fernandez G.E."/>
            <person name="Lomsadze A."/>
            <person name="Armour M."/>
            <person name="Olukolu B."/>
            <person name="Poorten T."/>
            <person name="Britton C."/>
            <person name="Davik J."/>
            <person name="Ashrafi H."/>
            <person name="Aiden E.L."/>
            <person name="Borodovsky M."/>
            <person name="Worthington M."/>
        </authorList>
    </citation>
    <scope>NUCLEOTIDE SEQUENCE [LARGE SCALE GENOMIC DNA]</scope>
    <source>
        <strain evidence="2">PI 553951</strain>
    </source>
</reference>
<proteinExistence type="predicted"/>
<keyword evidence="3" id="KW-1185">Reference proteome</keyword>
<dbReference type="EMBL" id="JBEDUW010000184">
    <property type="protein sequence ID" value="KAK9904583.1"/>
    <property type="molecule type" value="Genomic_DNA"/>
</dbReference>
<organism evidence="2 3">
    <name type="scientific">Rubus argutus</name>
    <name type="common">Southern blackberry</name>
    <dbReference type="NCBI Taxonomy" id="59490"/>
    <lineage>
        <taxon>Eukaryota</taxon>
        <taxon>Viridiplantae</taxon>
        <taxon>Streptophyta</taxon>
        <taxon>Embryophyta</taxon>
        <taxon>Tracheophyta</taxon>
        <taxon>Spermatophyta</taxon>
        <taxon>Magnoliopsida</taxon>
        <taxon>eudicotyledons</taxon>
        <taxon>Gunneridae</taxon>
        <taxon>Pentapetalae</taxon>
        <taxon>rosids</taxon>
        <taxon>fabids</taxon>
        <taxon>Rosales</taxon>
        <taxon>Rosaceae</taxon>
        <taxon>Rosoideae</taxon>
        <taxon>Rosoideae incertae sedis</taxon>
        <taxon>Rubus</taxon>
    </lineage>
</organism>
<feature type="region of interest" description="Disordered" evidence="1">
    <location>
        <begin position="203"/>
        <end position="236"/>
    </location>
</feature>
<dbReference type="PANTHER" id="PTHR38393">
    <property type="entry name" value="GLUTAMYL-TRNA (GLN) AMIDOTRANSFERASE SUBUNIT C"/>
    <property type="match status" value="1"/>
</dbReference>
<evidence type="ECO:0000313" key="3">
    <source>
        <dbReference type="Proteomes" id="UP001457282"/>
    </source>
</evidence>
<feature type="compositionally biased region" description="Basic and acidic residues" evidence="1">
    <location>
        <begin position="120"/>
        <end position="130"/>
    </location>
</feature>
<accession>A0AAW1VNX4</accession>
<comment type="caution">
    <text evidence="2">The sequence shown here is derived from an EMBL/GenBank/DDBJ whole genome shotgun (WGS) entry which is preliminary data.</text>
</comment>